<dbReference type="PANTHER" id="PTHR43543">
    <property type="entry name" value="MALONIC SEMIALDEHYDE REDUCTASE RUTE-RELATED"/>
    <property type="match status" value="1"/>
</dbReference>
<dbReference type="InterPro" id="IPR000415">
    <property type="entry name" value="Nitroreductase-like"/>
</dbReference>
<dbReference type="AlphaFoldDB" id="A0AAE5NHX8"/>
<proteinExistence type="predicted"/>
<dbReference type="GO" id="GO:0016491">
    <property type="term" value="F:oxidoreductase activity"/>
    <property type="evidence" value="ECO:0007669"/>
    <property type="project" value="InterPro"/>
</dbReference>
<reference evidence="3 4" key="1">
    <citation type="submission" date="2017-04" db="EMBL/GenBank/DDBJ databases">
        <title>Kefir bacterial isolates.</title>
        <authorList>
            <person name="Kim Y."/>
            <person name="Blasche S."/>
            <person name="Patil K.R."/>
        </authorList>
    </citation>
    <scope>NUCLEOTIDE SEQUENCE [LARGE SCALE GENOMIC DNA]</scope>
    <source>
        <strain evidence="3 4">OG2-1</strain>
    </source>
</reference>
<comment type="caution">
    <text evidence="3">The sequence shown here is derived from an EMBL/GenBank/DDBJ whole genome shotgun (WGS) entry which is preliminary data.</text>
</comment>
<dbReference type="SUPFAM" id="SSF55469">
    <property type="entry name" value="FMN-dependent nitroreductase-like"/>
    <property type="match status" value="1"/>
</dbReference>
<dbReference type="PANTHER" id="PTHR43543:SF1">
    <property type="entry name" value="MALONIC SEMIALDEHYDE REDUCTASE RUTE-RELATED"/>
    <property type="match status" value="1"/>
</dbReference>
<dbReference type="Proteomes" id="UP000216195">
    <property type="component" value="Unassembled WGS sequence"/>
</dbReference>
<dbReference type="Gene3D" id="3.40.109.10">
    <property type="entry name" value="NADH Oxidase"/>
    <property type="match status" value="1"/>
</dbReference>
<feature type="domain" description="Nitroreductase" evidence="2">
    <location>
        <begin position="49"/>
        <end position="207"/>
    </location>
</feature>
<evidence type="ECO:0000313" key="4">
    <source>
        <dbReference type="Proteomes" id="UP000216195"/>
    </source>
</evidence>
<evidence type="ECO:0000259" key="2">
    <source>
        <dbReference type="Pfam" id="PF00881"/>
    </source>
</evidence>
<dbReference type="Pfam" id="PF00881">
    <property type="entry name" value="Nitroreductase"/>
    <property type="match status" value="1"/>
</dbReference>
<gene>
    <name evidence="3" type="ORF">B8W87_09265</name>
</gene>
<evidence type="ECO:0000313" key="3">
    <source>
        <dbReference type="EMBL" id="PAK84904.1"/>
    </source>
</evidence>
<accession>A0AAE5NHX8</accession>
<feature type="region of interest" description="Disordered" evidence="1">
    <location>
        <begin position="1"/>
        <end position="38"/>
    </location>
</feature>
<name>A0AAE5NHX8_9MICC</name>
<sequence length="228" mass="25538">MPHTRRKGKNVSSRSAADRGIEPEPYLANPSRQSRLSREQREALYELPRTSYQFSDDPVTEEQLREIYRLTALGPTAYNNQPLRITWVRSKSAKERLLGYLHESNRDAAASAPVNAVLGYDKNWQKRFAEFAPHAVAAQEFFEAEEERIPLGRLNAQVQAGYFITVVRALGLDAGPITGVDFEALAADPVLLGGADQQPFLVVNLGYGLGPYRARGLRFDFEDVTRTV</sequence>
<organism evidence="3 4">
    <name type="scientific">Rothia dentocariosa</name>
    <dbReference type="NCBI Taxonomy" id="2047"/>
    <lineage>
        <taxon>Bacteria</taxon>
        <taxon>Bacillati</taxon>
        <taxon>Actinomycetota</taxon>
        <taxon>Actinomycetes</taxon>
        <taxon>Micrococcales</taxon>
        <taxon>Micrococcaceae</taxon>
        <taxon>Rothia</taxon>
    </lineage>
</organism>
<protein>
    <submittedName>
        <fullName evidence="3">Malonic semialdehyde reductase</fullName>
    </submittedName>
</protein>
<dbReference type="InterPro" id="IPR050461">
    <property type="entry name" value="Nitroreductase_HadB/RutE"/>
</dbReference>
<dbReference type="InterPro" id="IPR029479">
    <property type="entry name" value="Nitroreductase"/>
</dbReference>
<dbReference type="EMBL" id="NCWU01000014">
    <property type="protein sequence ID" value="PAK84904.1"/>
    <property type="molecule type" value="Genomic_DNA"/>
</dbReference>
<evidence type="ECO:0000256" key="1">
    <source>
        <dbReference type="SAM" id="MobiDB-lite"/>
    </source>
</evidence>
<dbReference type="NCBIfam" id="NF003768">
    <property type="entry name" value="PRK05365.1"/>
    <property type="match status" value="1"/>
</dbReference>